<organism evidence="3">
    <name type="scientific">Eucalyptus grandis</name>
    <name type="common">Flooded gum</name>
    <dbReference type="NCBI Taxonomy" id="71139"/>
    <lineage>
        <taxon>Eukaryota</taxon>
        <taxon>Viridiplantae</taxon>
        <taxon>Streptophyta</taxon>
        <taxon>Embryophyta</taxon>
        <taxon>Tracheophyta</taxon>
        <taxon>Spermatophyta</taxon>
        <taxon>Magnoliopsida</taxon>
        <taxon>eudicotyledons</taxon>
        <taxon>Gunneridae</taxon>
        <taxon>Pentapetalae</taxon>
        <taxon>rosids</taxon>
        <taxon>malvids</taxon>
        <taxon>Myrtales</taxon>
        <taxon>Myrtaceae</taxon>
        <taxon>Myrtoideae</taxon>
        <taxon>Eucalypteae</taxon>
        <taxon>Eucalyptus</taxon>
    </lineage>
</organism>
<dbReference type="Gramene" id="KCW47211">
    <property type="protein sequence ID" value="KCW47211"/>
    <property type="gene ID" value="EUGRSUZ_K01026"/>
</dbReference>
<evidence type="ECO:0000256" key="1">
    <source>
        <dbReference type="SAM" id="MobiDB-lite"/>
    </source>
</evidence>
<feature type="compositionally biased region" description="Pro residues" evidence="1">
    <location>
        <begin position="221"/>
        <end position="233"/>
    </location>
</feature>
<dbReference type="PANTHER" id="PTHR31805:SF16">
    <property type="entry name" value="FORMIN-LIKE PROTEIN (DUF1421)"/>
    <property type="match status" value="1"/>
</dbReference>
<dbReference type="Pfam" id="PF07223">
    <property type="entry name" value="DUF1421"/>
    <property type="match status" value="1"/>
</dbReference>
<feature type="compositionally biased region" description="Low complexity" evidence="1">
    <location>
        <begin position="302"/>
        <end position="337"/>
    </location>
</feature>
<feature type="compositionally biased region" description="Pro residues" evidence="1">
    <location>
        <begin position="338"/>
        <end position="351"/>
    </location>
</feature>
<dbReference type="FunCoup" id="A0A059A0J9">
    <property type="interactions" value="604"/>
</dbReference>
<feature type="compositionally biased region" description="Basic and acidic residues" evidence="1">
    <location>
        <begin position="181"/>
        <end position="204"/>
    </location>
</feature>
<feature type="region of interest" description="Disordered" evidence="1">
    <location>
        <begin position="32"/>
        <end position="53"/>
    </location>
</feature>
<name>A0A059A0J9_EUCGR</name>
<sequence>MASGSSGRPGTGSKGFDFASDDILCSYEDYSNSQDASNGSHSDSALNVANPGKDFHKSRLVRPMVYSAPAYSQPEDSFNQDLIASVEKSMKKHTDSLMRFLEGISSRLSELELYCYNLDKSIGEMRSQLNRDHGDADTKLKSLDKHLQEVHRSVQILRDKQELAETQKELAKLQLAQKESSSGHDKSNEEKTSTPKSDSKKSDNASDVSDQQLALALPHQVSPPQPPAAPPSQAPAQNVSQQQTYYLQPGQIPNTSVPAQLPQSQYVASDPHVRMSQLQVAPQSMQPQVNQTPAPPPTHSFPQYQQQWPQQLPQQVQPPQQSSLQPQIRAPSPAVYSPYPPSQPSNPPPETLPNSMAMQLSYSGVPPAVSSRVDTVSYEYGGPGRMGQQQPPLPPPKGTFGAHPSETYQAAGPQSMAPPTSGYMMYEGDMARAHHQPQQVHFPQGAYPPTNLPVQNPHPAPGGNLVGRNPSHSQFVRNHPYGELIEKLVNMGFRGDHVASVIQRLEESGQPVDFNAVLDRLNVHPSGNSQRGWST</sequence>
<feature type="region of interest" description="Disordered" evidence="1">
    <location>
        <begin position="174"/>
        <end position="241"/>
    </location>
</feature>
<dbReference type="OrthoDB" id="549883at2759"/>
<feature type="region of interest" description="Disordered" evidence="1">
    <location>
        <begin position="280"/>
        <end position="356"/>
    </location>
</feature>
<evidence type="ECO:0000313" key="3">
    <source>
        <dbReference type="EMBL" id="KCW47211.1"/>
    </source>
</evidence>
<dbReference type="InParanoid" id="A0A059A0J9"/>
<dbReference type="eggNOG" id="ENOG502QPU7">
    <property type="taxonomic scope" value="Eukaryota"/>
</dbReference>
<proteinExistence type="predicted"/>
<evidence type="ECO:0000259" key="2">
    <source>
        <dbReference type="Pfam" id="PF07223"/>
    </source>
</evidence>
<dbReference type="STRING" id="71139.A0A059A0J9"/>
<accession>A0A059A0J9</accession>
<dbReference type="PANTHER" id="PTHR31805">
    <property type="entry name" value="RECEPTOR-LIKE KINASE, PUTATIVE (DUF1421)-RELATED"/>
    <property type="match status" value="1"/>
</dbReference>
<dbReference type="EMBL" id="KK198763">
    <property type="protein sequence ID" value="KCW47211.1"/>
    <property type="molecule type" value="Genomic_DNA"/>
</dbReference>
<feature type="compositionally biased region" description="Polar residues" evidence="1">
    <location>
        <begin position="280"/>
        <end position="292"/>
    </location>
</feature>
<feature type="compositionally biased region" description="Polar residues" evidence="1">
    <location>
        <begin position="32"/>
        <end position="47"/>
    </location>
</feature>
<dbReference type="InterPro" id="IPR010820">
    <property type="entry name" value="DUF1421"/>
</dbReference>
<feature type="domain" description="DUF1421" evidence="2">
    <location>
        <begin position="481"/>
        <end position="524"/>
    </location>
</feature>
<dbReference type="OMA" id="HPYSDLI"/>
<gene>
    <name evidence="3" type="ORF">EUGRSUZ_K01026</name>
</gene>
<dbReference type="KEGG" id="egr:104424917"/>
<protein>
    <recommendedName>
        <fullName evidence="2">DUF1421 domain-containing protein</fullName>
    </recommendedName>
</protein>
<reference evidence="3" key="1">
    <citation type="submission" date="2013-07" db="EMBL/GenBank/DDBJ databases">
        <title>The genome of Eucalyptus grandis.</title>
        <authorList>
            <person name="Schmutz J."/>
            <person name="Hayes R."/>
            <person name="Myburg A."/>
            <person name="Tuskan G."/>
            <person name="Grattapaglia D."/>
            <person name="Rokhsar D.S."/>
        </authorList>
    </citation>
    <scope>NUCLEOTIDE SEQUENCE</scope>
    <source>
        <tissue evidence="3">Leaf extractions</tissue>
    </source>
</reference>
<dbReference type="AlphaFoldDB" id="A0A059A0J9"/>